<accession>A0A6G1JKK8</accession>
<name>A0A6G1JKK8_9PLEO</name>
<evidence type="ECO:0000313" key="4">
    <source>
        <dbReference type="EMBL" id="KAF2690689.1"/>
    </source>
</evidence>
<evidence type="ECO:0000256" key="3">
    <source>
        <dbReference type="SAM" id="SignalP"/>
    </source>
</evidence>
<keyword evidence="5" id="KW-1185">Reference proteome</keyword>
<sequence length="265" mass="28008">MMILGHLLPFFLAGPPLIVAMKTSIYIDQIPLYSKLPECAMERMSAIVRAQASGCGDDQQLTSFSCFCIDQSSMMSSVISTAVEDSCAANATATVTSSGTPPEVTSAIEVFDSYCAKSTELSWYQNNSTSAMIITEGPTSKVVSATITATSTPTAASSRNTVPIAAIAAPVVIGVIAIAAVVGVLFYLRRKRGTKSTGSDHEIPPQYGAKSYYGGEMAGDAPAVGELKGSAEKYRYELENREVTEPVELEGRGAGGEKNLGEKRY</sequence>
<evidence type="ECO:0000256" key="1">
    <source>
        <dbReference type="SAM" id="MobiDB-lite"/>
    </source>
</evidence>
<feature type="region of interest" description="Disordered" evidence="1">
    <location>
        <begin position="241"/>
        <end position="265"/>
    </location>
</feature>
<proteinExistence type="predicted"/>
<organism evidence="4 5">
    <name type="scientific">Lentithecium fluviatile CBS 122367</name>
    <dbReference type="NCBI Taxonomy" id="1168545"/>
    <lineage>
        <taxon>Eukaryota</taxon>
        <taxon>Fungi</taxon>
        <taxon>Dikarya</taxon>
        <taxon>Ascomycota</taxon>
        <taxon>Pezizomycotina</taxon>
        <taxon>Dothideomycetes</taxon>
        <taxon>Pleosporomycetidae</taxon>
        <taxon>Pleosporales</taxon>
        <taxon>Massarineae</taxon>
        <taxon>Lentitheciaceae</taxon>
        <taxon>Lentithecium</taxon>
    </lineage>
</organism>
<feature type="signal peptide" evidence="3">
    <location>
        <begin position="1"/>
        <end position="20"/>
    </location>
</feature>
<keyword evidence="2" id="KW-1133">Transmembrane helix</keyword>
<evidence type="ECO:0000313" key="5">
    <source>
        <dbReference type="Proteomes" id="UP000799291"/>
    </source>
</evidence>
<reference evidence="4" key="1">
    <citation type="journal article" date="2020" name="Stud. Mycol.">
        <title>101 Dothideomycetes genomes: a test case for predicting lifestyles and emergence of pathogens.</title>
        <authorList>
            <person name="Haridas S."/>
            <person name="Albert R."/>
            <person name="Binder M."/>
            <person name="Bloem J."/>
            <person name="Labutti K."/>
            <person name="Salamov A."/>
            <person name="Andreopoulos B."/>
            <person name="Baker S."/>
            <person name="Barry K."/>
            <person name="Bills G."/>
            <person name="Bluhm B."/>
            <person name="Cannon C."/>
            <person name="Castanera R."/>
            <person name="Culley D."/>
            <person name="Daum C."/>
            <person name="Ezra D."/>
            <person name="Gonzalez J."/>
            <person name="Henrissat B."/>
            <person name="Kuo A."/>
            <person name="Liang C."/>
            <person name="Lipzen A."/>
            <person name="Lutzoni F."/>
            <person name="Magnuson J."/>
            <person name="Mondo S."/>
            <person name="Nolan M."/>
            <person name="Ohm R."/>
            <person name="Pangilinan J."/>
            <person name="Park H.-J."/>
            <person name="Ramirez L."/>
            <person name="Alfaro M."/>
            <person name="Sun H."/>
            <person name="Tritt A."/>
            <person name="Yoshinaga Y."/>
            <person name="Zwiers L.-H."/>
            <person name="Turgeon B."/>
            <person name="Goodwin S."/>
            <person name="Spatafora J."/>
            <person name="Crous P."/>
            <person name="Grigoriev I."/>
        </authorList>
    </citation>
    <scope>NUCLEOTIDE SEQUENCE</scope>
    <source>
        <strain evidence="4">CBS 122367</strain>
    </source>
</reference>
<gene>
    <name evidence="4" type="ORF">K458DRAFT_398690</name>
</gene>
<dbReference type="OrthoDB" id="3794517at2759"/>
<dbReference type="Proteomes" id="UP000799291">
    <property type="component" value="Unassembled WGS sequence"/>
</dbReference>
<feature type="chain" id="PRO_5026316188" description="Extracellular membrane protein CFEM domain-containing protein" evidence="3">
    <location>
        <begin position="21"/>
        <end position="265"/>
    </location>
</feature>
<evidence type="ECO:0008006" key="6">
    <source>
        <dbReference type="Google" id="ProtNLM"/>
    </source>
</evidence>
<keyword evidence="3" id="KW-0732">Signal</keyword>
<protein>
    <recommendedName>
        <fullName evidence="6">Extracellular membrane protein CFEM domain-containing protein</fullName>
    </recommendedName>
</protein>
<feature type="transmembrane region" description="Helical" evidence="2">
    <location>
        <begin position="164"/>
        <end position="188"/>
    </location>
</feature>
<keyword evidence="2" id="KW-0812">Transmembrane</keyword>
<dbReference type="AlphaFoldDB" id="A0A6G1JKK8"/>
<dbReference type="EMBL" id="MU005570">
    <property type="protein sequence ID" value="KAF2690689.1"/>
    <property type="molecule type" value="Genomic_DNA"/>
</dbReference>
<keyword evidence="2" id="KW-0472">Membrane</keyword>
<evidence type="ECO:0000256" key="2">
    <source>
        <dbReference type="SAM" id="Phobius"/>
    </source>
</evidence>